<evidence type="ECO:0000256" key="2">
    <source>
        <dbReference type="ARBA" id="ARBA00022723"/>
    </source>
</evidence>
<dbReference type="SUPFAM" id="SSF51905">
    <property type="entry name" value="FAD/NAD(P)-binding domain"/>
    <property type="match status" value="1"/>
</dbReference>
<dbReference type="Proteomes" id="UP001501207">
    <property type="component" value="Unassembled WGS sequence"/>
</dbReference>
<organism evidence="7 8">
    <name type="scientific">Compostibacter hankyongensis</name>
    <dbReference type="NCBI Taxonomy" id="1007089"/>
    <lineage>
        <taxon>Bacteria</taxon>
        <taxon>Pseudomonadati</taxon>
        <taxon>Bacteroidota</taxon>
        <taxon>Chitinophagia</taxon>
        <taxon>Chitinophagales</taxon>
        <taxon>Chitinophagaceae</taxon>
        <taxon>Compostibacter</taxon>
    </lineage>
</organism>
<keyword evidence="2" id="KW-0479">Metal-binding</keyword>
<evidence type="ECO:0000313" key="8">
    <source>
        <dbReference type="Proteomes" id="UP001501207"/>
    </source>
</evidence>
<keyword evidence="6" id="KW-0732">Signal</keyword>
<dbReference type="Gene3D" id="2.60.120.260">
    <property type="entry name" value="Galactose-binding domain-like"/>
    <property type="match status" value="1"/>
</dbReference>
<evidence type="ECO:0008006" key="9">
    <source>
        <dbReference type="Google" id="ProtNLM"/>
    </source>
</evidence>
<keyword evidence="8" id="KW-1185">Reference proteome</keyword>
<name>A0ABP8FGY9_9BACT</name>
<dbReference type="Pfam" id="PF12831">
    <property type="entry name" value="FAD_oxidored"/>
    <property type="match status" value="1"/>
</dbReference>
<dbReference type="Gene3D" id="3.50.50.60">
    <property type="entry name" value="FAD/NAD(P)-binding domain"/>
    <property type="match status" value="1"/>
</dbReference>
<keyword evidence="1" id="KW-0004">4Fe-4S</keyword>
<accession>A0ABP8FGY9</accession>
<dbReference type="EMBL" id="BAABFN010000001">
    <property type="protein sequence ID" value="GAA4303605.1"/>
    <property type="molecule type" value="Genomic_DNA"/>
</dbReference>
<evidence type="ECO:0000313" key="7">
    <source>
        <dbReference type="EMBL" id="GAA4303605.1"/>
    </source>
</evidence>
<evidence type="ECO:0000256" key="6">
    <source>
        <dbReference type="SAM" id="SignalP"/>
    </source>
</evidence>
<evidence type="ECO:0000256" key="4">
    <source>
        <dbReference type="ARBA" id="ARBA00023004"/>
    </source>
</evidence>
<protein>
    <recommendedName>
        <fullName evidence="9">FAD-dependent oxidoreductase</fullName>
    </recommendedName>
</protein>
<evidence type="ECO:0000256" key="3">
    <source>
        <dbReference type="ARBA" id="ARBA00023002"/>
    </source>
</evidence>
<evidence type="ECO:0000256" key="1">
    <source>
        <dbReference type="ARBA" id="ARBA00022485"/>
    </source>
</evidence>
<keyword evidence="3" id="KW-0560">Oxidoreductase</keyword>
<feature type="chain" id="PRO_5045982127" description="FAD-dependent oxidoreductase" evidence="6">
    <location>
        <begin position="29"/>
        <end position="823"/>
    </location>
</feature>
<proteinExistence type="predicted"/>
<dbReference type="InterPro" id="IPR039650">
    <property type="entry name" value="HdrA-like"/>
</dbReference>
<dbReference type="PANTHER" id="PTHR43498">
    <property type="entry name" value="FERREDOXIN:COB-COM HETERODISULFIDE REDUCTASE SUBUNIT A"/>
    <property type="match status" value="1"/>
</dbReference>
<dbReference type="InterPro" id="IPR036188">
    <property type="entry name" value="FAD/NAD-bd_sf"/>
</dbReference>
<dbReference type="PROSITE" id="PS51318">
    <property type="entry name" value="TAT"/>
    <property type="match status" value="1"/>
</dbReference>
<dbReference type="InterPro" id="IPR006311">
    <property type="entry name" value="TAT_signal"/>
</dbReference>
<reference evidence="8" key="1">
    <citation type="journal article" date="2019" name="Int. J. Syst. Evol. Microbiol.">
        <title>The Global Catalogue of Microorganisms (GCM) 10K type strain sequencing project: providing services to taxonomists for standard genome sequencing and annotation.</title>
        <authorList>
            <consortium name="The Broad Institute Genomics Platform"/>
            <consortium name="The Broad Institute Genome Sequencing Center for Infectious Disease"/>
            <person name="Wu L."/>
            <person name="Ma J."/>
        </authorList>
    </citation>
    <scope>NUCLEOTIDE SEQUENCE [LARGE SCALE GENOMIC DNA]</scope>
    <source>
        <strain evidence="8">JCM 17664</strain>
    </source>
</reference>
<feature type="signal peptide" evidence="6">
    <location>
        <begin position="1"/>
        <end position="28"/>
    </location>
</feature>
<dbReference type="PANTHER" id="PTHR43498:SF1">
    <property type="entry name" value="COB--COM HETERODISULFIDE REDUCTASE IRON-SULFUR SUBUNIT A"/>
    <property type="match status" value="1"/>
</dbReference>
<evidence type="ECO:0000256" key="5">
    <source>
        <dbReference type="ARBA" id="ARBA00023014"/>
    </source>
</evidence>
<keyword evidence="5" id="KW-0411">Iron-sulfur</keyword>
<gene>
    <name evidence="7" type="ORF">GCM10023143_07240</name>
</gene>
<sequence length="823" mass="91413">MHMVSRRKFFGNFGLTFVGGLLGWPVRAATAAAAAGSTTSGGILPDDNTLEAHYDLVVVGGGISGVSAAISAARNGLKVALVHNRAMFGGNSSSEVKLFPENNSGTQPWIKEGGLNDEFHTEERVRNHAPYMEGTMNAHWDLVLYEWVIREKNITHYLNTHMHKVFMKDKSRIASVFAIQLGTEKSFTLSAPLFVDATGDGVLGGLAKADHRWGREARAEYNESLAPAKADETVMGNTLFFQAKDMGTPVPFKAPDWAVKYTDDASFSGRGHSYFEGGYWWIEVGMPYHPIKDNNETRHEALRQLLGVWDHIKNGPCKMVDRKKAANYGLEFVGFWPYKRASRRIIGDYVLTQRDVQDPKSLPDAVAYGAWHIDVHVPGGILAADKESYPPPGKEANWQDLCTMAYSIPIRSLYSRNVENLMMAGRPISCSYLAFASSRVLSTGSICGQAVGVVAALAKRYHTLPREIARSHASETQQLILRQDGHIPGVENTDAADLARKAKVTAESHAALSFPEPNGERDLSLPHAQLFPVSAGQIEKVALLLRSTRNTPTRIRVGLRPAPDVGDFRAEEDLGTAEVVVPAHHDGWVQADFGVHVEPGKLYYIHTDKQPGIFWKAFREKEGDPNRLPPATTAAFLPEKTGFGDKSSAFRELFPDVELKDIPGAGKAGHWRPLTMGYGLCMRLTPDSHPYGPENVARGANRPDKWSNIWVSDPSRRLPASLQLSWPSPVACNTVQLTFDTDQNRRVTLPLFRYPDCVKDYSVEYHDGSGWKQLLKEEGNYMRRRVHRFDEIRTDRLRINILATNGGPSARVYEVRVYNDKEV</sequence>
<comment type="caution">
    <text evidence="7">The sequence shown here is derived from an EMBL/GenBank/DDBJ whole genome shotgun (WGS) entry which is preliminary data.</text>
</comment>
<keyword evidence="4" id="KW-0408">Iron</keyword>